<evidence type="ECO:0000313" key="8">
    <source>
        <dbReference type="Proteomes" id="UP001237194"/>
    </source>
</evidence>
<keyword evidence="4" id="KW-0238">DNA-binding</keyword>
<evidence type="ECO:0000256" key="5">
    <source>
        <dbReference type="ARBA" id="ARBA00023163"/>
    </source>
</evidence>
<dbReference type="InterPro" id="IPR039425">
    <property type="entry name" value="RNA_pol_sigma-70-like"/>
</dbReference>
<keyword evidence="3" id="KW-0731">Sigma factor</keyword>
<dbReference type="SUPFAM" id="SSF88946">
    <property type="entry name" value="Sigma2 domain of RNA polymerase sigma factors"/>
    <property type="match status" value="1"/>
</dbReference>
<dbReference type="Gene3D" id="1.10.1740.10">
    <property type="match status" value="1"/>
</dbReference>
<comment type="caution">
    <text evidence="7">The sequence shown here is derived from an EMBL/GenBank/DDBJ whole genome shotgun (WGS) entry which is preliminary data.</text>
</comment>
<dbReference type="InterPro" id="IPR014284">
    <property type="entry name" value="RNA_pol_sigma-70_dom"/>
</dbReference>
<evidence type="ECO:0000256" key="3">
    <source>
        <dbReference type="ARBA" id="ARBA00023082"/>
    </source>
</evidence>
<evidence type="ECO:0000259" key="6">
    <source>
        <dbReference type="Pfam" id="PF04545"/>
    </source>
</evidence>
<dbReference type="EMBL" id="JARWAF010000020">
    <property type="protein sequence ID" value="MDJ1645223.1"/>
    <property type="molecule type" value="Genomic_DNA"/>
</dbReference>
<dbReference type="RefSeq" id="WP_283901056.1">
    <property type="nucleotide sequence ID" value="NZ_JARWAF010000020.1"/>
</dbReference>
<keyword evidence="5" id="KW-0804">Transcription</keyword>
<dbReference type="Proteomes" id="UP001237194">
    <property type="component" value="Unassembled WGS sequence"/>
</dbReference>
<organism evidence="7 8">
    <name type="scientific">Streptomyces pakalii</name>
    <dbReference type="NCBI Taxonomy" id="3036494"/>
    <lineage>
        <taxon>Bacteria</taxon>
        <taxon>Bacillati</taxon>
        <taxon>Actinomycetota</taxon>
        <taxon>Actinomycetes</taxon>
        <taxon>Kitasatosporales</taxon>
        <taxon>Streptomycetaceae</taxon>
        <taxon>Streptomyces</taxon>
    </lineage>
</organism>
<evidence type="ECO:0000256" key="4">
    <source>
        <dbReference type="ARBA" id="ARBA00023125"/>
    </source>
</evidence>
<sequence length="202" mass="22842">MTVPNHSGMVRGLDQVEADGRFAGVQVVDEAALATFYETHVEQLFRFLARRAGQDDGGEILSQVFEEFFAWWPDHPTHPKPVATLYRIARCRLNDYLRRLGRVETLEADDLTTAAAAGDHDELADVVRRVDLDMALRGLSERERQSLELRYVADLPVKDCAEVMEVGIDNMKKILKTALNKLRQSPCMEGYQIITTAKEAHQ</sequence>
<evidence type="ECO:0000256" key="2">
    <source>
        <dbReference type="ARBA" id="ARBA00023015"/>
    </source>
</evidence>
<feature type="domain" description="RNA polymerase sigma-70 region 4" evidence="6">
    <location>
        <begin position="135"/>
        <end position="184"/>
    </location>
</feature>
<protein>
    <submittedName>
        <fullName evidence="7">RNA polymerase sigma factor</fullName>
    </submittedName>
</protein>
<dbReference type="PANTHER" id="PTHR43133:SF8">
    <property type="entry name" value="RNA POLYMERASE SIGMA FACTOR HI_1459-RELATED"/>
    <property type="match status" value="1"/>
</dbReference>
<evidence type="ECO:0000256" key="1">
    <source>
        <dbReference type="ARBA" id="ARBA00010641"/>
    </source>
</evidence>
<evidence type="ECO:0000313" key="7">
    <source>
        <dbReference type="EMBL" id="MDJ1645223.1"/>
    </source>
</evidence>
<reference evidence="7 8" key="1">
    <citation type="submission" date="2023-04" db="EMBL/GenBank/DDBJ databases">
        <title>A novel species of the genus Streptomyces: Streptomyces pakalii sp. nov. isolated from a Mexican soil jungle.</title>
        <authorList>
            <person name="Chavez-Hernandez M.A."/>
            <person name="Ortiz-Alvarez J."/>
            <person name="Villa-Tanaca L."/>
            <person name="Hernandez-Rodriguez C."/>
        </authorList>
    </citation>
    <scope>NUCLEOTIDE SEQUENCE [LARGE SCALE GENOMIC DNA]</scope>
    <source>
        <strain evidence="7 8">ENCB-J15</strain>
    </source>
</reference>
<dbReference type="InterPro" id="IPR007630">
    <property type="entry name" value="RNA_pol_sigma70_r4"/>
</dbReference>
<proteinExistence type="inferred from homology"/>
<dbReference type="InterPro" id="IPR013325">
    <property type="entry name" value="RNA_pol_sigma_r2"/>
</dbReference>
<name>A0ABT7DHB9_9ACTN</name>
<dbReference type="Pfam" id="PF04545">
    <property type="entry name" value="Sigma70_r4"/>
    <property type="match status" value="1"/>
</dbReference>
<keyword evidence="8" id="KW-1185">Reference proteome</keyword>
<gene>
    <name evidence="7" type="ORF">P5W92_33160</name>
</gene>
<dbReference type="NCBIfam" id="TIGR02937">
    <property type="entry name" value="sigma70-ECF"/>
    <property type="match status" value="1"/>
</dbReference>
<dbReference type="SUPFAM" id="SSF88659">
    <property type="entry name" value="Sigma3 and sigma4 domains of RNA polymerase sigma factors"/>
    <property type="match status" value="1"/>
</dbReference>
<dbReference type="PANTHER" id="PTHR43133">
    <property type="entry name" value="RNA POLYMERASE ECF-TYPE SIGMA FACTO"/>
    <property type="match status" value="1"/>
</dbReference>
<accession>A0ABT7DHB9</accession>
<dbReference type="Gene3D" id="1.10.10.10">
    <property type="entry name" value="Winged helix-like DNA-binding domain superfamily/Winged helix DNA-binding domain"/>
    <property type="match status" value="1"/>
</dbReference>
<dbReference type="InterPro" id="IPR013324">
    <property type="entry name" value="RNA_pol_sigma_r3/r4-like"/>
</dbReference>
<dbReference type="InterPro" id="IPR036388">
    <property type="entry name" value="WH-like_DNA-bd_sf"/>
</dbReference>
<keyword evidence="2" id="KW-0805">Transcription regulation</keyword>
<comment type="similarity">
    <text evidence="1">Belongs to the sigma-70 factor family. ECF subfamily.</text>
</comment>